<dbReference type="AlphaFoldDB" id="A0A5J5BUB3"/>
<dbReference type="EMBL" id="CM018033">
    <property type="protein sequence ID" value="KAA8545357.1"/>
    <property type="molecule type" value="Genomic_DNA"/>
</dbReference>
<dbReference type="PANTHER" id="PTHR33868">
    <property type="entry name" value="EXPRESSED PROTEIN"/>
    <property type="match status" value="1"/>
</dbReference>
<organism evidence="2 3">
    <name type="scientific">Nyssa sinensis</name>
    <dbReference type="NCBI Taxonomy" id="561372"/>
    <lineage>
        <taxon>Eukaryota</taxon>
        <taxon>Viridiplantae</taxon>
        <taxon>Streptophyta</taxon>
        <taxon>Embryophyta</taxon>
        <taxon>Tracheophyta</taxon>
        <taxon>Spermatophyta</taxon>
        <taxon>Magnoliopsida</taxon>
        <taxon>eudicotyledons</taxon>
        <taxon>Gunneridae</taxon>
        <taxon>Pentapetalae</taxon>
        <taxon>asterids</taxon>
        <taxon>Cornales</taxon>
        <taxon>Nyssaceae</taxon>
        <taxon>Nyssa</taxon>
    </lineage>
</organism>
<proteinExistence type="predicted"/>
<feature type="region of interest" description="Disordered" evidence="1">
    <location>
        <begin position="62"/>
        <end position="81"/>
    </location>
</feature>
<evidence type="ECO:0000313" key="3">
    <source>
        <dbReference type="Proteomes" id="UP000325577"/>
    </source>
</evidence>
<protein>
    <submittedName>
        <fullName evidence="2">Uncharacterized protein</fullName>
    </submittedName>
</protein>
<gene>
    <name evidence="2" type="ORF">F0562_020141</name>
</gene>
<accession>A0A5J5BUB3</accession>
<evidence type="ECO:0000256" key="1">
    <source>
        <dbReference type="SAM" id="MobiDB-lite"/>
    </source>
</evidence>
<keyword evidence="3" id="KW-1185">Reference proteome</keyword>
<sequence>MVAPAQPDSRFQRGFTNEQLSTLEAKMETFRPGVVSSTSKFSGNNPHNEVDGIHVDDNMNAEPSFDTHSKTTPTCTKKDPEVRRQELRTIYSKNALEPLELCDMGKSFELMESDPVGSSVSKQLNELCFDLESPWIGAEKTEPWWHTADRDELASLVAQRSLDLIENCSMHHYNTAISVAVVAATTSSPLQSMVGTQNHGGGGERKRSSAAHFSAVDGA</sequence>
<name>A0A5J5BUB3_9ASTE</name>
<dbReference type="OrthoDB" id="1920951at2759"/>
<feature type="region of interest" description="Disordered" evidence="1">
    <location>
        <begin position="194"/>
        <end position="219"/>
    </location>
</feature>
<dbReference type="Proteomes" id="UP000325577">
    <property type="component" value="Linkage Group LG10"/>
</dbReference>
<evidence type="ECO:0000313" key="2">
    <source>
        <dbReference type="EMBL" id="KAA8545357.1"/>
    </source>
</evidence>
<reference evidence="2 3" key="1">
    <citation type="submission" date="2019-09" db="EMBL/GenBank/DDBJ databases">
        <title>A chromosome-level genome assembly of the Chinese tupelo Nyssa sinensis.</title>
        <authorList>
            <person name="Yang X."/>
            <person name="Kang M."/>
            <person name="Yang Y."/>
            <person name="Xiong H."/>
            <person name="Wang M."/>
            <person name="Zhang Z."/>
            <person name="Wang Z."/>
            <person name="Wu H."/>
            <person name="Ma T."/>
            <person name="Liu J."/>
            <person name="Xi Z."/>
        </authorList>
    </citation>
    <scope>NUCLEOTIDE SEQUENCE [LARGE SCALE GENOMIC DNA]</scope>
    <source>
        <strain evidence="2">J267</strain>
        <tissue evidence="2">Leaf</tissue>
    </source>
</reference>
<dbReference type="PANTHER" id="PTHR33868:SF2">
    <property type="entry name" value="EXPRESSED PROTEIN"/>
    <property type="match status" value="1"/>
</dbReference>